<dbReference type="EMBL" id="CP033058">
    <property type="protein sequence ID" value="AZZ65443.1"/>
    <property type="molecule type" value="Genomic_DNA"/>
</dbReference>
<evidence type="ECO:0000256" key="1">
    <source>
        <dbReference type="ARBA" id="ARBA00008164"/>
    </source>
</evidence>
<dbReference type="OrthoDB" id="9809197at2"/>
<dbReference type="CDD" id="cd08829">
    <property type="entry name" value="SPFH_paraslipin"/>
    <property type="match status" value="1"/>
</dbReference>
<feature type="transmembrane region" description="Helical" evidence="2">
    <location>
        <begin position="6"/>
        <end position="32"/>
    </location>
</feature>
<name>A0A3T0TTU4_9BACT</name>
<dbReference type="InterPro" id="IPR001972">
    <property type="entry name" value="Stomatin_HflK_fam"/>
</dbReference>
<dbReference type="SMART" id="SM00244">
    <property type="entry name" value="PHB"/>
    <property type="match status" value="1"/>
</dbReference>
<dbReference type="AlphaFoldDB" id="A0A3T0TTU4"/>
<keyword evidence="2" id="KW-0472">Membrane</keyword>
<evidence type="ECO:0000256" key="2">
    <source>
        <dbReference type="SAM" id="Phobius"/>
    </source>
</evidence>
<dbReference type="InterPro" id="IPR001107">
    <property type="entry name" value="Band_7"/>
</dbReference>
<proteinExistence type="inferred from homology"/>
<evidence type="ECO:0000259" key="3">
    <source>
        <dbReference type="SMART" id="SM00244"/>
    </source>
</evidence>
<dbReference type="KEGG" id="mphc:DMC14_001405"/>
<dbReference type="GO" id="GO:0005886">
    <property type="term" value="C:plasma membrane"/>
    <property type="evidence" value="ECO:0007669"/>
    <property type="project" value="UniProtKB-ARBA"/>
</dbReference>
<dbReference type="PRINTS" id="PR00721">
    <property type="entry name" value="STOMATIN"/>
</dbReference>
<protein>
    <submittedName>
        <fullName evidence="4">SPFH/Band 7/PHB domain protein</fullName>
    </submittedName>
</protein>
<evidence type="ECO:0000313" key="5">
    <source>
        <dbReference type="Proteomes" id="UP000256585"/>
    </source>
</evidence>
<dbReference type="Gene3D" id="3.30.479.30">
    <property type="entry name" value="Band 7 domain"/>
    <property type="match status" value="1"/>
</dbReference>
<dbReference type="InterPro" id="IPR036013">
    <property type="entry name" value="Band_7/SPFH_dom_sf"/>
</dbReference>
<dbReference type="RefSeq" id="WP_116171727.1">
    <property type="nucleotide sequence ID" value="NZ_CP033058.2"/>
</dbReference>
<dbReference type="Pfam" id="PF01145">
    <property type="entry name" value="Band_7"/>
    <property type="match status" value="1"/>
</dbReference>
<dbReference type="SUPFAM" id="SSF117892">
    <property type="entry name" value="Band 7/SPFH domain"/>
    <property type="match status" value="1"/>
</dbReference>
<dbReference type="Proteomes" id="UP000256585">
    <property type="component" value="Chromosome"/>
</dbReference>
<dbReference type="InterPro" id="IPR050710">
    <property type="entry name" value="Band7/mec-2_domain"/>
</dbReference>
<keyword evidence="2" id="KW-1133">Transmembrane helix</keyword>
<dbReference type="GO" id="GO:0098552">
    <property type="term" value="C:side of membrane"/>
    <property type="evidence" value="ECO:0007669"/>
    <property type="project" value="UniProtKB-ARBA"/>
</dbReference>
<dbReference type="PANTHER" id="PTHR43327">
    <property type="entry name" value="STOMATIN-LIKE PROTEIN 2, MITOCHONDRIAL"/>
    <property type="match status" value="1"/>
</dbReference>
<organism evidence="4 5">
    <name type="scientific">Metamycoplasma phocicerebrale</name>
    <dbReference type="NCBI Taxonomy" id="142649"/>
    <lineage>
        <taxon>Bacteria</taxon>
        <taxon>Bacillati</taxon>
        <taxon>Mycoplasmatota</taxon>
        <taxon>Mycoplasmoidales</taxon>
        <taxon>Metamycoplasmataceae</taxon>
        <taxon>Metamycoplasma</taxon>
    </lineage>
</organism>
<reference evidence="4" key="1">
    <citation type="submission" date="2019-03" db="EMBL/GenBank/DDBJ databases">
        <title>Draft Sequence and Annotation of the Mycoplasma phocicerebrale Strain 1049T Genome.</title>
        <authorList>
            <person name="Frasca S.Jr."/>
            <person name="Kutish G.F."/>
            <person name="Castellanos Gell J."/>
            <person name="Michaels D.L."/>
            <person name="Brown D.R."/>
        </authorList>
    </citation>
    <scope>NUCLEOTIDE SEQUENCE</scope>
    <source>
        <strain evidence="4">1049</strain>
    </source>
</reference>
<comment type="similarity">
    <text evidence="1">Belongs to the band 7/mec-2 family.</text>
</comment>
<keyword evidence="2" id="KW-0812">Transmembrane</keyword>
<dbReference type="FunFam" id="3.30.479.30:FF:000004">
    <property type="entry name" value="Putative membrane protease family, stomatin"/>
    <property type="match status" value="1"/>
</dbReference>
<accession>A0A3T0TTU4</accession>
<evidence type="ECO:0000313" key="4">
    <source>
        <dbReference type="EMBL" id="AZZ65443.1"/>
    </source>
</evidence>
<gene>
    <name evidence="4" type="ORF">DMC14_001405</name>
</gene>
<dbReference type="PANTHER" id="PTHR43327:SF10">
    <property type="entry name" value="STOMATIN-LIKE PROTEIN 2, MITOCHONDRIAL"/>
    <property type="match status" value="1"/>
</dbReference>
<keyword evidence="5" id="KW-1185">Reference proteome</keyword>
<sequence>MSTGQILGIVFGILGTLSAIIILLLLVGLRVVKNRDFFIIERLGKYYKTWTSGLHWKLLIFDKIVEKNTFKEKVLDFPKQDVITKDNVVMEIDTVVYLEIFDPKLFTYGAEQPMYAVRNLTATTLRNIIGNMELDETLTSRDIINEKLRDVLDEATDKWGMKVLRVELQNILPPKDIRNAMEKQMRAEREKRERILEAEGIKQSEITKAEGFKIATILKAEAKKQEIILEAEAKNKYMQLLNSSVPNDKTILLQSLETLKKIANGSNNTLILPSEITKVTSLASIFNEALKSNARTTKTTKEKGDSK</sequence>
<feature type="domain" description="Band 7" evidence="3">
    <location>
        <begin position="27"/>
        <end position="185"/>
    </location>
</feature>